<dbReference type="AlphaFoldDB" id="A0A6C0JBE1"/>
<evidence type="ECO:0000313" key="1">
    <source>
        <dbReference type="EMBL" id="QHU02982.1"/>
    </source>
</evidence>
<accession>A0A6C0JBE1</accession>
<dbReference type="EMBL" id="MN740368">
    <property type="protein sequence ID" value="QHU02982.1"/>
    <property type="molecule type" value="Genomic_DNA"/>
</dbReference>
<sequence length="187" mass="21767">MSVIVLKVNEKNRYFNKLDILEYYKIDKSNTNKIVSNNRFTNVLSRNINREKSKNVEIKLNNADIQSSLSKTKINDEEKVNISNGSTSGIVKFNKKINFSFGKSKQPKIQKTLPEIQKPKQNEDVKINIKIKKNDDKKKASITSMSNRFLSNIYDKSNMNEKKIKNNIATSIDLENKHKNRFSLQFY</sequence>
<reference evidence="1" key="1">
    <citation type="journal article" date="2020" name="Nature">
        <title>Giant virus diversity and host interactions through global metagenomics.</title>
        <authorList>
            <person name="Schulz F."/>
            <person name="Roux S."/>
            <person name="Paez-Espino D."/>
            <person name="Jungbluth S."/>
            <person name="Walsh D.A."/>
            <person name="Denef V.J."/>
            <person name="McMahon K.D."/>
            <person name="Konstantinidis K.T."/>
            <person name="Eloe-Fadrosh E.A."/>
            <person name="Kyrpides N.C."/>
            <person name="Woyke T."/>
        </authorList>
    </citation>
    <scope>NUCLEOTIDE SEQUENCE</scope>
    <source>
        <strain evidence="1">GVMAG-M-3300025890-48</strain>
    </source>
</reference>
<organism evidence="1">
    <name type="scientific">viral metagenome</name>
    <dbReference type="NCBI Taxonomy" id="1070528"/>
    <lineage>
        <taxon>unclassified sequences</taxon>
        <taxon>metagenomes</taxon>
        <taxon>organismal metagenomes</taxon>
    </lineage>
</organism>
<protein>
    <submittedName>
        <fullName evidence="1">Uncharacterized protein</fullName>
    </submittedName>
</protein>
<name>A0A6C0JBE1_9ZZZZ</name>
<proteinExistence type="predicted"/>